<organism evidence="1 2">
    <name type="scientific">Stephania yunnanensis</name>
    <dbReference type="NCBI Taxonomy" id="152371"/>
    <lineage>
        <taxon>Eukaryota</taxon>
        <taxon>Viridiplantae</taxon>
        <taxon>Streptophyta</taxon>
        <taxon>Embryophyta</taxon>
        <taxon>Tracheophyta</taxon>
        <taxon>Spermatophyta</taxon>
        <taxon>Magnoliopsida</taxon>
        <taxon>Ranunculales</taxon>
        <taxon>Menispermaceae</taxon>
        <taxon>Menispermoideae</taxon>
        <taxon>Cissampelideae</taxon>
        <taxon>Stephania</taxon>
    </lineage>
</organism>
<name>A0AAP0KYU3_9MAGN</name>
<sequence length="69" mass="7797">MTSSHSIRMRCALSGAPLISLIRDIFGTAKPHPMTESAWRCRDSSTPTLWHPHSVSHYHAFRTVFFLSA</sequence>
<proteinExistence type="predicted"/>
<accession>A0AAP0KYU3</accession>
<dbReference type="EMBL" id="JBBNAF010000003">
    <property type="protein sequence ID" value="KAK9161322.1"/>
    <property type="molecule type" value="Genomic_DNA"/>
</dbReference>
<dbReference type="AlphaFoldDB" id="A0AAP0KYU3"/>
<evidence type="ECO:0000313" key="2">
    <source>
        <dbReference type="Proteomes" id="UP001420932"/>
    </source>
</evidence>
<reference evidence="1 2" key="1">
    <citation type="submission" date="2024-01" db="EMBL/GenBank/DDBJ databases">
        <title>Genome assemblies of Stephania.</title>
        <authorList>
            <person name="Yang L."/>
        </authorList>
    </citation>
    <scope>NUCLEOTIDE SEQUENCE [LARGE SCALE GENOMIC DNA]</scope>
    <source>
        <strain evidence="1">YNDBR</strain>
        <tissue evidence="1">Leaf</tissue>
    </source>
</reference>
<comment type="caution">
    <text evidence="1">The sequence shown here is derived from an EMBL/GenBank/DDBJ whole genome shotgun (WGS) entry which is preliminary data.</text>
</comment>
<protein>
    <submittedName>
        <fullName evidence="1">Uncharacterized protein</fullName>
    </submittedName>
</protein>
<evidence type="ECO:0000313" key="1">
    <source>
        <dbReference type="EMBL" id="KAK9161322.1"/>
    </source>
</evidence>
<gene>
    <name evidence="1" type="ORF">Syun_007663</name>
</gene>
<dbReference type="Proteomes" id="UP001420932">
    <property type="component" value="Unassembled WGS sequence"/>
</dbReference>
<keyword evidence="2" id="KW-1185">Reference proteome</keyword>